<protein>
    <submittedName>
        <fullName evidence="1">Uncharacterized protein</fullName>
    </submittedName>
</protein>
<comment type="caution">
    <text evidence="1">The sequence shown here is derived from an EMBL/GenBank/DDBJ whole genome shotgun (WGS) entry which is preliminary data.</text>
</comment>
<dbReference type="EMBL" id="BKCJ010516985">
    <property type="protein sequence ID" value="GFA93345.1"/>
    <property type="molecule type" value="Genomic_DNA"/>
</dbReference>
<reference evidence="1" key="1">
    <citation type="journal article" date="2019" name="Sci. Rep.">
        <title>Draft genome of Tanacetum cinerariifolium, the natural source of mosquito coil.</title>
        <authorList>
            <person name="Yamashiro T."/>
            <person name="Shiraishi A."/>
            <person name="Satake H."/>
            <person name="Nakayama K."/>
        </authorList>
    </citation>
    <scope>NUCLEOTIDE SEQUENCE</scope>
</reference>
<proteinExistence type="predicted"/>
<name>A0A699KIS5_TANCI</name>
<dbReference type="AlphaFoldDB" id="A0A699KIS5"/>
<evidence type="ECO:0000313" key="1">
    <source>
        <dbReference type="EMBL" id="GFA93345.1"/>
    </source>
</evidence>
<organism evidence="1">
    <name type="scientific">Tanacetum cinerariifolium</name>
    <name type="common">Dalmatian daisy</name>
    <name type="synonym">Chrysanthemum cinerariifolium</name>
    <dbReference type="NCBI Taxonomy" id="118510"/>
    <lineage>
        <taxon>Eukaryota</taxon>
        <taxon>Viridiplantae</taxon>
        <taxon>Streptophyta</taxon>
        <taxon>Embryophyta</taxon>
        <taxon>Tracheophyta</taxon>
        <taxon>Spermatophyta</taxon>
        <taxon>Magnoliopsida</taxon>
        <taxon>eudicotyledons</taxon>
        <taxon>Gunneridae</taxon>
        <taxon>Pentapetalae</taxon>
        <taxon>asterids</taxon>
        <taxon>campanulids</taxon>
        <taxon>Asterales</taxon>
        <taxon>Asteraceae</taxon>
        <taxon>Asteroideae</taxon>
        <taxon>Anthemideae</taxon>
        <taxon>Anthemidinae</taxon>
        <taxon>Tanacetum</taxon>
    </lineage>
</organism>
<sequence>MHPMWLVAAGDVGEVVVWDAVEVASVGDDGGVGGSGGGVTVEVVVMLGWLWQWCSSSWWCGGDFGVVAVEMVRSGGCDVDTARDREWYSRSDRSGDREKFWVRRKKPAG</sequence>
<gene>
    <name evidence="1" type="ORF">Tci_665317</name>
</gene>
<accession>A0A699KIS5</accession>